<dbReference type="InterPro" id="IPR030664">
    <property type="entry name" value="SdhA/FrdA/AprA"/>
</dbReference>
<reference evidence="5" key="1">
    <citation type="journal article" date="2014" name="Front. Microbiol.">
        <title>High frequency of phylogenetically diverse reductive dehalogenase-homologous genes in deep subseafloor sedimentary metagenomes.</title>
        <authorList>
            <person name="Kawai M."/>
            <person name="Futagami T."/>
            <person name="Toyoda A."/>
            <person name="Takaki Y."/>
            <person name="Nishi S."/>
            <person name="Hori S."/>
            <person name="Arai W."/>
            <person name="Tsubouchi T."/>
            <person name="Morono Y."/>
            <person name="Uchiyama I."/>
            <person name="Ito T."/>
            <person name="Fujiyama A."/>
            <person name="Inagaki F."/>
            <person name="Takami H."/>
        </authorList>
    </citation>
    <scope>NUCLEOTIDE SEQUENCE</scope>
    <source>
        <strain evidence="5">Expedition CK06-06</strain>
    </source>
</reference>
<dbReference type="SUPFAM" id="SSF51905">
    <property type="entry name" value="FAD/NAD(P)-binding domain"/>
    <property type="match status" value="1"/>
</dbReference>
<dbReference type="Gene3D" id="3.50.50.60">
    <property type="entry name" value="FAD/NAD(P)-binding domain"/>
    <property type="match status" value="1"/>
</dbReference>
<accession>X0YZ35</accession>
<dbReference type="PANTHER" id="PTHR11632">
    <property type="entry name" value="SUCCINATE DEHYDROGENASE 2 FLAVOPROTEIN SUBUNIT"/>
    <property type="match status" value="1"/>
</dbReference>
<feature type="non-terminal residue" evidence="5">
    <location>
        <position position="236"/>
    </location>
</feature>
<gene>
    <name evidence="5" type="ORF">S01H1_76291</name>
</gene>
<dbReference type="GO" id="GO:0050660">
    <property type="term" value="F:flavin adenine dinucleotide binding"/>
    <property type="evidence" value="ECO:0007669"/>
    <property type="project" value="TreeGrafter"/>
</dbReference>
<protein>
    <recommendedName>
        <fullName evidence="6">FAD-dependent oxidoreductase 2 FAD binding domain-containing protein</fullName>
    </recommendedName>
</protein>
<dbReference type="Gene3D" id="1.20.58.100">
    <property type="entry name" value="Fumarate reductase/succinate dehydrogenase flavoprotein-like, C-terminal domain"/>
    <property type="match status" value="1"/>
</dbReference>
<evidence type="ECO:0000256" key="2">
    <source>
        <dbReference type="ARBA" id="ARBA00023002"/>
    </source>
</evidence>
<proteinExistence type="predicted"/>
<dbReference type="InterPro" id="IPR003953">
    <property type="entry name" value="FAD-dep_OxRdtase_2_FAD-bd"/>
</dbReference>
<dbReference type="PANTHER" id="PTHR11632:SF53">
    <property type="entry name" value="SUCCINATE DEHYDROGENASE FLAVOPROTEIN SUBUNIT"/>
    <property type="match status" value="1"/>
</dbReference>
<dbReference type="GO" id="GO:0009061">
    <property type="term" value="P:anaerobic respiration"/>
    <property type="evidence" value="ECO:0007669"/>
    <property type="project" value="TreeGrafter"/>
</dbReference>
<evidence type="ECO:0000259" key="4">
    <source>
        <dbReference type="Pfam" id="PF02910"/>
    </source>
</evidence>
<dbReference type="Pfam" id="PF00890">
    <property type="entry name" value="FAD_binding_2"/>
    <property type="match status" value="1"/>
</dbReference>
<comment type="caution">
    <text evidence="5">The sequence shown here is derived from an EMBL/GenBank/DDBJ whole genome shotgun (WGS) entry which is preliminary data.</text>
</comment>
<dbReference type="GO" id="GO:0000104">
    <property type="term" value="F:succinate dehydrogenase activity"/>
    <property type="evidence" value="ECO:0007669"/>
    <property type="project" value="TreeGrafter"/>
</dbReference>
<dbReference type="EMBL" id="BARS01051187">
    <property type="protein sequence ID" value="GAG53473.1"/>
    <property type="molecule type" value="Genomic_DNA"/>
</dbReference>
<keyword evidence="2" id="KW-0560">Oxidoreductase</keyword>
<dbReference type="SUPFAM" id="SSF46977">
    <property type="entry name" value="Succinate dehydrogenase/fumarate reductase flavoprotein C-terminal domain"/>
    <property type="match status" value="1"/>
</dbReference>
<dbReference type="InterPro" id="IPR037099">
    <property type="entry name" value="Fum_R/Succ_DH_flav-like_C_sf"/>
</dbReference>
<dbReference type="GO" id="GO:0009055">
    <property type="term" value="F:electron transfer activity"/>
    <property type="evidence" value="ECO:0007669"/>
    <property type="project" value="TreeGrafter"/>
</dbReference>
<name>X0YZ35_9ZZZZ</name>
<evidence type="ECO:0000256" key="1">
    <source>
        <dbReference type="ARBA" id="ARBA00022630"/>
    </source>
</evidence>
<dbReference type="InterPro" id="IPR015939">
    <property type="entry name" value="Fum_Rdtase/Succ_DH_flav-like_C"/>
</dbReference>
<sequence length="236" mass="25847">LVGYEKDGQTGGMAQVHPKNHATTIPGFYACGECDSGYHGANRLGANSLLSATFSGMVAGVAAVAYAKNLDKSAKDLPDGHFVNETTRQEVINKDVLSANGNENPFALHQELGELMQGHVFVERDNTGLDKALAGIKELKERSGNIRLDDPGNWANQSLSWARQVQDMIVLAEVIAQGARLRDECRGSHYKAEFELKIPEGKFEGDPEYAEYKAKWKANNEKWMKLTVATHTEDGP</sequence>
<feature type="domain" description="FAD-dependent oxidoreductase 2 FAD-binding" evidence="3">
    <location>
        <begin position="15"/>
        <end position="49"/>
    </location>
</feature>
<keyword evidence="1" id="KW-0285">Flavoprotein</keyword>
<dbReference type="Pfam" id="PF02910">
    <property type="entry name" value="Succ_DH_flav_C"/>
    <property type="match status" value="1"/>
</dbReference>
<evidence type="ECO:0000313" key="5">
    <source>
        <dbReference type="EMBL" id="GAG53473.1"/>
    </source>
</evidence>
<feature type="domain" description="Fumarate reductase/succinate dehydrogenase flavoprotein-like C-terminal" evidence="4">
    <location>
        <begin position="109"/>
        <end position="233"/>
    </location>
</feature>
<organism evidence="5">
    <name type="scientific">marine sediment metagenome</name>
    <dbReference type="NCBI Taxonomy" id="412755"/>
    <lineage>
        <taxon>unclassified sequences</taxon>
        <taxon>metagenomes</taxon>
        <taxon>ecological metagenomes</taxon>
    </lineage>
</organism>
<dbReference type="InterPro" id="IPR036188">
    <property type="entry name" value="FAD/NAD-bd_sf"/>
</dbReference>
<evidence type="ECO:0008006" key="6">
    <source>
        <dbReference type="Google" id="ProtNLM"/>
    </source>
</evidence>
<evidence type="ECO:0000259" key="3">
    <source>
        <dbReference type="Pfam" id="PF00890"/>
    </source>
</evidence>
<dbReference type="AlphaFoldDB" id="X0YZ35"/>
<dbReference type="GO" id="GO:0005886">
    <property type="term" value="C:plasma membrane"/>
    <property type="evidence" value="ECO:0007669"/>
    <property type="project" value="TreeGrafter"/>
</dbReference>
<feature type="non-terminal residue" evidence="5">
    <location>
        <position position="1"/>
    </location>
</feature>